<dbReference type="OrthoDB" id="10056939at2759"/>
<keyword evidence="4" id="KW-0479">Metal-binding</keyword>
<dbReference type="PROSITE" id="PS50071">
    <property type="entry name" value="HOMEOBOX_2"/>
    <property type="match status" value="1"/>
</dbReference>
<feature type="compositionally biased region" description="Low complexity" evidence="6">
    <location>
        <begin position="1007"/>
        <end position="1027"/>
    </location>
</feature>
<dbReference type="SMART" id="SM00355">
    <property type="entry name" value="ZnF_C2H2"/>
    <property type="match status" value="3"/>
</dbReference>
<feature type="domain" description="C2H2-type" evidence="8">
    <location>
        <begin position="388"/>
        <end position="416"/>
    </location>
</feature>
<proteinExistence type="predicted"/>
<name>A0A175W9C7_9PEZI</name>
<feature type="DNA-binding region" description="Homeobox" evidence="5">
    <location>
        <begin position="182"/>
        <end position="244"/>
    </location>
</feature>
<feature type="domain" description="Homeobox" evidence="7">
    <location>
        <begin position="180"/>
        <end position="243"/>
    </location>
</feature>
<protein>
    <submittedName>
        <fullName evidence="10">Homeobox protein 4</fullName>
    </submittedName>
</protein>
<evidence type="ECO:0000259" key="8">
    <source>
        <dbReference type="PROSITE" id="PS50157"/>
    </source>
</evidence>
<evidence type="ECO:0000313" key="10">
    <source>
        <dbReference type="EMBL" id="KXX80277.1"/>
    </source>
</evidence>
<feature type="compositionally biased region" description="Polar residues" evidence="6">
    <location>
        <begin position="247"/>
        <end position="258"/>
    </location>
</feature>
<dbReference type="InterPro" id="IPR006600">
    <property type="entry name" value="HTH_CenpB_DNA-bd_dom"/>
</dbReference>
<keyword evidence="3 5" id="KW-0539">Nucleus</keyword>
<evidence type="ECO:0000256" key="4">
    <source>
        <dbReference type="PROSITE-ProRule" id="PRU00042"/>
    </source>
</evidence>
<dbReference type="PROSITE" id="PS51253">
    <property type="entry name" value="HTH_CENPB"/>
    <property type="match status" value="1"/>
</dbReference>
<feature type="region of interest" description="Disordered" evidence="6">
    <location>
        <begin position="355"/>
        <end position="379"/>
    </location>
</feature>
<feature type="region of interest" description="Disordered" evidence="6">
    <location>
        <begin position="158"/>
        <end position="188"/>
    </location>
</feature>
<dbReference type="Gene3D" id="1.10.10.60">
    <property type="entry name" value="Homeodomain-like"/>
    <property type="match status" value="1"/>
</dbReference>
<dbReference type="SUPFAM" id="SSF46689">
    <property type="entry name" value="Homeodomain-like"/>
    <property type="match status" value="1"/>
</dbReference>
<dbReference type="GO" id="GO:0006355">
    <property type="term" value="P:regulation of DNA-templated transcription"/>
    <property type="evidence" value="ECO:0007669"/>
    <property type="project" value="InterPro"/>
</dbReference>
<keyword evidence="4" id="KW-0862">Zinc</keyword>
<dbReference type="InterPro" id="IPR050224">
    <property type="entry name" value="TALE_homeobox"/>
</dbReference>
<keyword evidence="1 5" id="KW-0238">DNA-binding</keyword>
<dbReference type="PROSITE" id="PS00028">
    <property type="entry name" value="ZINC_FINGER_C2H2_1"/>
    <property type="match status" value="1"/>
</dbReference>
<keyword evidence="11" id="KW-1185">Reference proteome</keyword>
<dbReference type="EMBL" id="LCTW02000064">
    <property type="protein sequence ID" value="KXX80277.1"/>
    <property type="molecule type" value="Genomic_DNA"/>
</dbReference>
<dbReference type="GO" id="GO:0008270">
    <property type="term" value="F:zinc ion binding"/>
    <property type="evidence" value="ECO:0007669"/>
    <property type="project" value="UniProtKB-KW"/>
</dbReference>
<feature type="compositionally biased region" description="Low complexity" evidence="6">
    <location>
        <begin position="158"/>
        <end position="171"/>
    </location>
</feature>
<feature type="region of interest" description="Disordered" evidence="6">
    <location>
        <begin position="748"/>
        <end position="767"/>
    </location>
</feature>
<dbReference type="VEuPathDB" id="FungiDB:MMYC01_203614"/>
<sequence>MDEFVNWDQTDPVPAGVNVLSPTLLPSGEPLQDLDLALANVDGDDFSFWALQHFENNVSPTLAADADIPMPTDRATRTFEDHLELPDAPCANCQLGGYQCKRIPEGEYRGYCTSCVALRCACSFGLGSGFPSNPWPLMGDHPEAIAQEDALIEPHHSASGADLAGSASASGTENKGTGAPPKAKAGARFSRESVKILKNWLSTHSRHPYPNDEEKEMLQKQTGLSKTQITNWLANTRRRNKNAVAHRSTSPGVRNWSNPIDIPQRRGTPSLEQMNPLQRWQHSPPEHEAASVSAIARAVNSASSLSSGLNSPYSLNFTDDGSGKSLCASTVSSANTSHSSTGSFASAYSFNSRNSFGSGGSLPRGRRRRRRKAQPVTSTTVRGPLKAFQCTFCTETFRTKHDWQRHEKSLHLSLERWVCSPDGPQAFNPENGQMSCVFCGHANPDEAHIDSHNYSACQERSLGERTFYRKDHLRQHLKLVHSARFTSWSMDSWRVTTPEIRSRCGFCDIIMDTWSFRVDHLAEHFKKGKSMADWKGDWGFDAPVLDMVENSMPPYLIHHERNSPDPFEASRASSASARNAFELIKTELMVYIDDKREKEGRMPSDEELHRVACALIYNAEEAAVSNGASAASWLRDLVLSSEPLAREARWPRTGLVKGHQQQVKINGKGNIFEHDPMELELDVYVRARRLLGLTAMDSELQAEACNIIRRMEEASNYPSDEVVQFLMRLVNGSTGWLASFRQRAHLPRSEDVADETKRSKDPTTIDSTIHNPSRLEFELAEYVREQRSRGIEPTDADLQRQARIIIYEYDDDDGWNQTAADDAVWLASFRQRHVSSALGAGAASDGAQLPTINGPADADVWCQMHQPQPPPNTSIAGTGSGSGPPRTRVSTPSDVNCYNRLARELRKWVASTMSPNNPNCHVPSDEELQHQARWIIYEDDDPWNQTAADNAEWLHRFKRDAGILTDPAVPGLSSAATSWGFAPPYLCPNPNATGSVTAPVVYHQPPNNTTTTTTTTSSSSSNGNGSSAAQSRVVQRENWEWPSVFCSRELEQELATWVEREVLVHGKEFPADEEIRQRARDFLWRERTPADDAVLLGKFRAMMADRLGLASGSGSGSAVDTVATRTGGKGAATDSVGFDGDLSGQELDEMLHQMDFEFGELDGFMAGAGVDLGGMEMNQL</sequence>
<feature type="region of interest" description="Disordered" evidence="6">
    <location>
        <begin position="1001"/>
        <end position="1033"/>
    </location>
</feature>
<evidence type="ECO:0000256" key="6">
    <source>
        <dbReference type="SAM" id="MobiDB-lite"/>
    </source>
</evidence>
<dbReference type="SMART" id="SM00389">
    <property type="entry name" value="HOX"/>
    <property type="match status" value="1"/>
</dbReference>
<dbReference type="InterPro" id="IPR009057">
    <property type="entry name" value="Homeodomain-like_sf"/>
</dbReference>
<keyword evidence="2 5" id="KW-0371">Homeobox</keyword>
<keyword evidence="4" id="KW-0863">Zinc-finger</keyword>
<comment type="caution">
    <text evidence="10">The sequence shown here is derived from an EMBL/GenBank/DDBJ whole genome shotgun (WGS) entry which is preliminary data.</text>
</comment>
<feature type="compositionally biased region" description="Basic residues" evidence="6">
    <location>
        <begin position="364"/>
        <end position="373"/>
    </location>
</feature>
<dbReference type="GO" id="GO:0003677">
    <property type="term" value="F:DNA binding"/>
    <property type="evidence" value="ECO:0007669"/>
    <property type="project" value="UniProtKB-UniRule"/>
</dbReference>
<dbReference type="GO" id="GO:0005634">
    <property type="term" value="C:nucleus"/>
    <property type="evidence" value="ECO:0007669"/>
    <property type="project" value="UniProtKB-SubCell"/>
</dbReference>
<gene>
    <name evidence="10" type="ORF">MMYC01_203614</name>
</gene>
<evidence type="ECO:0000256" key="5">
    <source>
        <dbReference type="PROSITE-ProRule" id="PRU00108"/>
    </source>
</evidence>
<evidence type="ECO:0000259" key="7">
    <source>
        <dbReference type="PROSITE" id="PS50071"/>
    </source>
</evidence>
<dbReference type="Pfam" id="PF05920">
    <property type="entry name" value="Homeobox_KN"/>
    <property type="match status" value="1"/>
</dbReference>
<dbReference type="InterPro" id="IPR001356">
    <property type="entry name" value="HD"/>
</dbReference>
<dbReference type="AlphaFoldDB" id="A0A175W9C7"/>
<dbReference type="InterPro" id="IPR008422">
    <property type="entry name" value="KN_HD"/>
</dbReference>
<feature type="region of interest" description="Disordered" evidence="6">
    <location>
        <begin position="843"/>
        <end position="893"/>
    </location>
</feature>
<comment type="subcellular location">
    <subcellularLocation>
        <location evidence="5">Nucleus</location>
    </subcellularLocation>
</comment>
<evidence type="ECO:0000313" key="11">
    <source>
        <dbReference type="Proteomes" id="UP000078237"/>
    </source>
</evidence>
<feature type="region of interest" description="Disordered" evidence="6">
    <location>
        <begin position="240"/>
        <end position="261"/>
    </location>
</feature>
<dbReference type="STRING" id="100816.A0A175W9C7"/>
<feature type="domain" description="HTH CENPB-type" evidence="9">
    <location>
        <begin position="763"/>
        <end position="839"/>
    </location>
</feature>
<evidence type="ECO:0000256" key="2">
    <source>
        <dbReference type="ARBA" id="ARBA00023155"/>
    </source>
</evidence>
<evidence type="ECO:0000256" key="1">
    <source>
        <dbReference type="ARBA" id="ARBA00023125"/>
    </source>
</evidence>
<dbReference type="Proteomes" id="UP000078237">
    <property type="component" value="Unassembled WGS sequence"/>
</dbReference>
<feature type="compositionally biased region" description="Basic and acidic residues" evidence="6">
    <location>
        <begin position="748"/>
        <end position="763"/>
    </location>
</feature>
<feature type="compositionally biased region" description="Low complexity" evidence="6">
    <location>
        <begin position="178"/>
        <end position="187"/>
    </location>
</feature>
<evidence type="ECO:0000256" key="3">
    <source>
        <dbReference type="ARBA" id="ARBA00023242"/>
    </source>
</evidence>
<dbReference type="PANTHER" id="PTHR11850">
    <property type="entry name" value="HOMEOBOX PROTEIN TRANSCRIPTION FACTORS"/>
    <property type="match status" value="1"/>
</dbReference>
<dbReference type="Pfam" id="PF03221">
    <property type="entry name" value="HTH_Tnp_Tc5"/>
    <property type="match status" value="1"/>
</dbReference>
<dbReference type="PROSITE" id="PS50157">
    <property type="entry name" value="ZINC_FINGER_C2H2_2"/>
    <property type="match status" value="1"/>
</dbReference>
<dbReference type="InterPro" id="IPR013087">
    <property type="entry name" value="Znf_C2H2_type"/>
</dbReference>
<evidence type="ECO:0000259" key="9">
    <source>
        <dbReference type="PROSITE" id="PS51253"/>
    </source>
</evidence>
<reference evidence="10 11" key="1">
    <citation type="journal article" date="2016" name="Genome Announc.">
        <title>Genome Sequence of Madurella mycetomatis mm55, Isolated from a Human Mycetoma Case in Sudan.</title>
        <authorList>
            <person name="Smit S."/>
            <person name="Derks M.F."/>
            <person name="Bervoets S."/>
            <person name="Fahal A."/>
            <person name="van Leeuwen W."/>
            <person name="van Belkum A."/>
            <person name="van de Sande W.W."/>
        </authorList>
    </citation>
    <scope>NUCLEOTIDE SEQUENCE [LARGE SCALE GENOMIC DNA]</scope>
    <source>
        <strain evidence="11">mm55</strain>
    </source>
</reference>
<accession>A0A175W9C7</accession>
<dbReference type="CDD" id="cd00086">
    <property type="entry name" value="homeodomain"/>
    <property type="match status" value="1"/>
</dbReference>
<organism evidence="10 11">
    <name type="scientific">Madurella mycetomatis</name>
    <dbReference type="NCBI Taxonomy" id="100816"/>
    <lineage>
        <taxon>Eukaryota</taxon>
        <taxon>Fungi</taxon>
        <taxon>Dikarya</taxon>
        <taxon>Ascomycota</taxon>
        <taxon>Pezizomycotina</taxon>
        <taxon>Sordariomycetes</taxon>
        <taxon>Sordariomycetidae</taxon>
        <taxon>Sordariales</taxon>
        <taxon>Sordariales incertae sedis</taxon>
        <taxon>Madurella</taxon>
    </lineage>
</organism>